<sequence>MAIQRLPGAVATQIKSSTTIASLNDAVLGLLRNAIDAGASRVVIQVDYGRGACSVEDDGTGIPPAEFLPEGGLGKLYCTSKFPPNSSLYGRRGTFLASAAALSLLSVVSRCSQHEAESTLTMYNGKTIRRQTSAVKDSVSAEIVHGTRVSVNDLFGCMPVRSRLRPSPGSSAWSRDWDRLIQAIVALLLACPGDISVIVEDMSNGTKRSFNAQGPADASRTARLLAQAGLYNANNVSAWVGVEGSTPNVRISGSICLEPAASKRAQFLHIGIEPLPEAHQPDNLYTEINKIFTESNFGAGAGKKGSGLRDGRGPIERFVREVRPAKAVDRWPMFCLNIALADPVDVDDILDDRRPYLATIADLLRTMLVEFLDSHGFHDTGDEETRQPDQTGGAAAGPLLILIDQHAADERCRVESILEEYFVRAKDKPRLVVDLIRKEIWAQPKDDLAMPQNGFDMSWSGTMHGCPRGILDLVNSRACRSAIKFNDQLSHEECSDLLVRLLRCSFPFQCAHGRPSMVPLLHLGANSVLQEDEIW</sequence>
<dbReference type="PANTHER" id="PTHR10073">
    <property type="entry name" value="DNA MISMATCH REPAIR PROTEIN MLH, PMS, MUTL"/>
    <property type="match status" value="1"/>
</dbReference>
<proteinExistence type="inferred from homology"/>
<dbReference type="Pfam" id="PF13589">
    <property type="entry name" value="HATPase_c_3"/>
    <property type="match status" value="1"/>
</dbReference>
<organism evidence="2 3">
    <name type="scientific">Sporothrix curviconia</name>
    <dbReference type="NCBI Taxonomy" id="1260050"/>
    <lineage>
        <taxon>Eukaryota</taxon>
        <taxon>Fungi</taxon>
        <taxon>Dikarya</taxon>
        <taxon>Ascomycota</taxon>
        <taxon>Pezizomycotina</taxon>
        <taxon>Sordariomycetes</taxon>
        <taxon>Sordariomycetidae</taxon>
        <taxon>Ophiostomatales</taxon>
        <taxon>Ophiostomataceae</taxon>
        <taxon>Sporothrix</taxon>
    </lineage>
</organism>
<dbReference type="Gene3D" id="3.30.565.10">
    <property type="entry name" value="Histidine kinase-like ATPase, C-terminal domain"/>
    <property type="match status" value="1"/>
</dbReference>
<evidence type="ECO:0000313" key="2">
    <source>
        <dbReference type="EMBL" id="CAK7219400.1"/>
    </source>
</evidence>
<dbReference type="EMBL" id="CAWUHB010000017">
    <property type="protein sequence ID" value="CAK7219400.1"/>
    <property type="molecule type" value="Genomic_DNA"/>
</dbReference>
<evidence type="ECO:0000313" key="3">
    <source>
        <dbReference type="Proteomes" id="UP001642405"/>
    </source>
</evidence>
<dbReference type="SUPFAM" id="SSF118116">
    <property type="entry name" value="DNA mismatch repair protein MutL"/>
    <property type="match status" value="1"/>
</dbReference>
<dbReference type="InterPro" id="IPR036890">
    <property type="entry name" value="HATPase_C_sf"/>
</dbReference>
<name>A0ABP0BIF5_9PEZI</name>
<evidence type="ECO:0000256" key="1">
    <source>
        <dbReference type="ARBA" id="ARBA00006082"/>
    </source>
</evidence>
<keyword evidence="3" id="KW-1185">Reference proteome</keyword>
<comment type="caution">
    <text evidence="2">The sequence shown here is derived from an EMBL/GenBank/DDBJ whole genome shotgun (WGS) entry which is preliminary data.</text>
</comment>
<dbReference type="InterPro" id="IPR037198">
    <property type="entry name" value="MutL_C_sf"/>
</dbReference>
<dbReference type="InterPro" id="IPR038973">
    <property type="entry name" value="MutL/Mlh/Pms-like"/>
</dbReference>
<dbReference type="SUPFAM" id="SSF55874">
    <property type="entry name" value="ATPase domain of HSP90 chaperone/DNA topoisomerase II/histidine kinase"/>
    <property type="match status" value="1"/>
</dbReference>
<dbReference type="Gene3D" id="3.30.1540.20">
    <property type="entry name" value="MutL, C-terminal domain, dimerisation subdomain"/>
    <property type="match status" value="1"/>
</dbReference>
<dbReference type="PANTHER" id="PTHR10073:SF47">
    <property type="entry name" value="DNA MISMATCH REPAIR PROTEIN MLH3"/>
    <property type="match status" value="1"/>
</dbReference>
<dbReference type="InterPro" id="IPR042120">
    <property type="entry name" value="MutL_C_dimsub"/>
</dbReference>
<accession>A0ABP0BIF5</accession>
<gene>
    <name evidence="2" type="primary">VPS11_2</name>
    <name evidence="2" type="ORF">SCUCBS95973_003809</name>
</gene>
<protein>
    <submittedName>
        <fullName evidence="2">Vacuolar protein sorting-associated protein 11</fullName>
    </submittedName>
</protein>
<dbReference type="Proteomes" id="UP001642405">
    <property type="component" value="Unassembled WGS sequence"/>
</dbReference>
<comment type="similarity">
    <text evidence="1">Belongs to the DNA mismatch repair MutL/HexB family.</text>
</comment>
<reference evidence="2 3" key="1">
    <citation type="submission" date="2024-01" db="EMBL/GenBank/DDBJ databases">
        <authorList>
            <person name="Allen C."/>
            <person name="Tagirdzhanova G."/>
        </authorList>
    </citation>
    <scope>NUCLEOTIDE SEQUENCE [LARGE SCALE GENOMIC DNA]</scope>
</reference>